<evidence type="ECO:0000259" key="1">
    <source>
        <dbReference type="Pfam" id="PF13649"/>
    </source>
</evidence>
<name>A0AA37LYH7_9PEZI</name>
<dbReference type="InterPro" id="IPR029063">
    <property type="entry name" value="SAM-dependent_MTases_sf"/>
</dbReference>
<dbReference type="Proteomes" id="UP001055172">
    <property type="component" value="Unassembled WGS sequence"/>
</dbReference>
<dbReference type="InterPro" id="IPR041698">
    <property type="entry name" value="Methyltransf_25"/>
</dbReference>
<protein>
    <submittedName>
        <fullName evidence="2">Glandicoline B O-methyltransferase roqN</fullName>
    </submittedName>
</protein>
<evidence type="ECO:0000313" key="3">
    <source>
        <dbReference type="Proteomes" id="UP001055172"/>
    </source>
</evidence>
<gene>
    <name evidence="2" type="ORF">ColLi_11351</name>
</gene>
<keyword evidence="3" id="KW-1185">Reference proteome</keyword>
<dbReference type="SUPFAM" id="SSF53335">
    <property type="entry name" value="S-adenosyl-L-methionine-dependent methyltransferases"/>
    <property type="match status" value="1"/>
</dbReference>
<comment type="caution">
    <text evidence="2">The sequence shown here is derived from an EMBL/GenBank/DDBJ whole genome shotgun (WGS) entry which is preliminary data.</text>
</comment>
<feature type="domain" description="Methyltransferase" evidence="1">
    <location>
        <begin position="82"/>
        <end position="144"/>
    </location>
</feature>
<dbReference type="CDD" id="cd02440">
    <property type="entry name" value="AdoMet_MTases"/>
    <property type="match status" value="1"/>
</dbReference>
<sequence>MDKPTNGATNGAANVAPDLLITGKPHEYTSPENTSTLANFFADTELSAENFFQGVERVSAVCVPPMLRRVGLHLPIRKKMNILDIACGTGGVTKVIHELLEATDSQEYVTVTCVDINPNVVEHLQKRIKKEGWPNTTAMVGDATVSLRP</sequence>
<dbReference type="Gene3D" id="3.40.50.150">
    <property type="entry name" value="Vaccinia Virus protein VP39"/>
    <property type="match status" value="1"/>
</dbReference>
<evidence type="ECO:0000313" key="2">
    <source>
        <dbReference type="EMBL" id="GJC88513.1"/>
    </source>
</evidence>
<accession>A0AA37LYH7</accession>
<dbReference type="AlphaFoldDB" id="A0AA37LYH7"/>
<dbReference type="Pfam" id="PF13649">
    <property type="entry name" value="Methyltransf_25"/>
    <property type="match status" value="1"/>
</dbReference>
<reference evidence="2 3" key="1">
    <citation type="submission" date="2021-07" db="EMBL/GenBank/DDBJ databases">
        <title>Genome data of Colletotrichum spaethianum.</title>
        <authorList>
            <person name="Utami Y.D."/>
            <person name="Hiruma K."/>
        </authorList>
    </citation>
    <scope>NUCLEOTIDE SEQUENCE [LARGE SCALE GENOMIC DNA]</scope>
    <source>
        <strain evidence="2 3">MAFF 242679</strain>
    </source>
</reference>
<dbReference type="EMBL" id="BPPX01000033">
    <property type="protein sequence ID" value="GJC88513.1"/>
    <property type="molecule type" value="Genomic_DNA"/>
</dbReference>
<proteinExistence type="predicted"/>
<organism evidence="2 3">
    <name type="scientific">Colletotrichum liriopes</name>
    <dbReference type="NCBI Taxonomy" id="708192"/>
    <lineage>
        <taxon>Eukaryota</taxon>
        <taxon>Fungi</taxon>
        <taxon>Dikarya</taxon>
        <taxon>Ascomycota</taxon>
        <taxon>Pezizomycotina</taxon>
        <taxon>Sordariomycetes</taxon>
        <taxon>Hypocreomycetidae</taxon>
        <taxon>Glomerellales</taxon>
        <taxon>Glomerellaceae</taxon>
        <taxon>Colletotrichum</taxon>
        <taxon>Colletotrichum spaethianum species complex</taxon>
    </lineage>
</organism>